<keyword evidence="5 12" id="KW-0808">Transferase</keyword>
<dbReference type="InterPro" id="IPR050068">
    <property type="entry name" value="MurA_subfamily"/>
</dbReference>
<evidence type="ECO:0000256" key="2">
    <source>
        <dbReference type="ARBA" id="ARBA00004752"/>
    </source>
</evidence>
<evidence type="ECO:0000256" key="3">
    <source>
        <dbReference type="ARBA" id="ARBA00022490"/>
    </source>
</evidence>
<evidence type="ECO:0000256" key="4">
    <source>
        <dbReference type="ARBA" id="ARBA00022618"/>
    </source>
</evidence>
<evidence type="ECO:0000256" key="9">
    <source>
        <dbReference type="ARBA" id="ARBA00023316"/>
    </source>
</evidence>
<dbReference type="AlphaFoldDB" id="A0A1F4Y3T8"/>
<evidence type="ECO:0000256" key="5">
    <source>
        <dbReference type="ARBA" id="ARBA00022679"/>
    </source>
</evidence>
<dbReference type="STRING" id="1797247.A2419_02795"/>
<evidence type="ECO:0000256" key="12">
    <source>
        <dbReference type="HAMAP-Rule" id="MF_00111"/>
    </source>
</evidence>
<dbReference type="GO" id="GO:0009252">
    <property type="term" value="P:peptidoglycan biosynthetic process"/>
    <property type="evidence" value="ECO:0007669"/>
    <property type="project" value="UniProtKB-UniRule"/>
</dbReference>
<comment type="similarity">
    <text evidence="10 12">Belongs to the EPSP synthase family. MurA subfamily.</text>
</comment>
<organism evidence="14 15">
    <name type="scientific">Candidatus Adlerbacteria bacterium RIFOXYC1_FULL_48_26</name>
    <dbReference type="NCBI Taxonomy" id="1797247"/>
    <lineage>
        <taxon>Bacteria</taxon>
        <taxon>Candidatus Adleribacteriota</taxon>
    </lineage>
</organism>
<sequence length="425" mass="45475">MSERFVVEGLGGKKTLSGEIRVGGAKNAILKGLAATILFEGDVILTNVPQIEDVASECAILEEMGARVVQKDAHTYLINTDSVTRSELPDELARKIRASIVFAGPLLARFGKVTFPHPGGDVIGPRPINLFLEGFTKLGATVVLENDSYTVTAKKLVGTEIHFEPISVTATETLMMAAILAEGTTVLHNAAREPEISDLASYLNACGANIAGAGTDTMTIVGGGMLHANGVSYNTPPDRIEAGTFVLLGALAGEKIKITNCIPEQVGALTEMLQRSGVQLEIGKDFIEVRGCVEPKAMDVQTTEYPGFATDLQPPLVVYLTQAHGMSLLTETIWKGRLAYTADLARMGAHIELLDPQHAHIEGATPLNAAELKSPDIRAGLAFLMAAAIAEGTSTIDNVYHIDRGYEYIEKRLSKLGLNIRRETN</sequence>
<accession>A0A1F4Y3T8</accession>
<protein>
    <recommendedName>
        <fullName evidence="12">UDP-N-acetylglucosamine 1-carboxyvinyltransferase</fullName>
        <ecNumber evidence="12">2.5.1.7</ecNumber>
    </recommendedName>
    <alternativeName>
        <fullName evidence="12">Enoylpyruvate transferase</fullName>
    </alternativeName>
    <alternativeName>
        <fullName evidence="12">UDP-N-acetylglucosamine enolpyruvyl transferase</fullName>
        <shortName evidence="12">EPT</shortName>
    </alternativeName>
</protein>
<keyword evidence="9 12" id="KW-0961">Cell wall biogenesis/degradation</keyword>
<feature type="domain" description="Enolpyruvate transferase" evidence="13">
    <location>
        <begin position="13"/>
        <end position="413"/>
    </location>
</feature>
<comment type="function">
    <text evidence="12">Cell wall formation. Adds enolpyruvyl to UDP-N-acetylglucosamine.</text>
</comment>
<evidence type="ECO:0000256" key="6">
    <source>
        <dbReference type="ARBA" id="ARBA00022960"/>
    </source>
</evidence>
<evidence type="ECO:0000256" key="10">
    <source>
        <dbReference type="ARBA" id="ARBA00038367"/>
    </source>
</evidence>
<dbReference type="PANTHER" id="PTHR43783">
    <property type="entry name" value="UDP-N-ACETYLGLUCOSAMINE 1-CARBOXYVINYLTRANSFERASE"/>
    <property type="match status" value="1"/>
</dbReference>
<dbReference type="GO" id="GO:0008360">
    <property type="term" value="P:regulation of cell shape"/>
    <property type="evidence" value="ECO:0007669"/>
    <property type="project" value="UniProtKB-KW"/>
</dbReference>
<feature type="binding site" evidence="12">
    <location>
        <position position="333"/>
    </location>
    <ligand>
        <name>UDP-N-acetyl-alpha-D-glucosamine</name>
        <dbReference type="ChEBI" id="CHEBI:57705"/>
    </ligand>
</feature>
<feature type="binding site" evidence="12">
    <location>
        <position position="97"/>
    </location>
    <ligand>
        <name>UDP-N-acetyl-alpha-D-glucosamine</name>
        <dbReference type="ChEBI" id="CHEBI:57705"/>
    </ligand>
</feature>
<dbReference type="InterPro" id="IPR036968">
    <property type="entry name" value="Enolpyruvate_Tfrase_sf"/>
</dbReference>
<dbReference type="CDD" id="cd01555">
    <property type="entry name" value="UdpNAET"/>
    <property type="match status" value="1"/>
</dbReference>
<evidence type="ECO:0000256" key="8">
    <source>
        <dbReference type="ARBA" id="ARBA00023306"/>
    </source>
</evidence>
<dbReference type="GO" id="GO:0005737">
    <property type="term" value="C:cytoplasm"/>
    <property type="evidence" value="ECO:0007669"/>
    <property type="project" value="UniProtKB-SubCell"/>
</dbReference>
<keyword evidence="4 12" id="KW-0132">Cell division</keyword>
<dbReference type="EC" id="2.5.1.7" evidence="12"/>
<dbReference type="GO" id="GO:0071555">
    <property type="term" value="P:cell wall organization"/>
    <property type="evidence" value="ECO:0007669"/>
    <property type="project" value="UniProtKB-KW"/>
</dbReference>
<dbReference type="InterPro" id="IPR001986">
    <property type="entry name" value="Enolpyruvate_Tfrase_dom"/>
</dbReference>
<dbReference type="NCBIfam" id="TIGR01072">
    <property type="entry name" value="murA"/>
    <property type="match status" value="1"/>
</dbReference>
<comment type="pathway">
    <text evidence="2 12">Cell wall biogenesis; peptidoglycan biosynthesis.</text>
</comment>
<reference evidence="14 15" key="1">
    <citation type="journal article" date="2016" name="Nat. Commun.">
        <title>Thousands of microbial genomes shed light on interconnected biogeochemical processes in an aquifer system.</title>
        <authorList>
            <person name="Anantharaman K."/>
            <person name="Brown C.T."/>
            <person name="Hug L.A."/>
            <person name="Sharon I."/>
            <person name="Castelle C.J."/>
            <person name="Probst A.J."/>
            <person name="Thomas B.C."/>
            <person name="Singh A."/>
            <person name="Wilkins M.J."/>
            <person name="Karaoz U."/>
            <person name="Brodie E.L."/>
            <person name="Williams K.H."/>
            <person name="Hubbard S.S."/>
            <person name="Banfield J.F."/>
        </authorList>
    </citation>
    <scope>NUCLEOTIDE SEQUENCE [LARGE SCALE GENOMIC DNA]</scope>
</reference>
<name>A0A1F4Y3T8_9BACT</name>
<feature type="active site" description="Proton donor" evidence="12">
    <location>
        <position position="121"/>
    </location>
</feature>
<comment type="caution">
    <text evidence="14">The sequence shown here is derived from an EMBL/GenBank/DDBJ whole genome shotgun (WGS) entry which is preliminary data.</text>
</comment>
<keyword evidence="6 12" id="KW-0133">Cell shape</keyword>
<evidence type="ECO:0000313" key="14">
    <source>
        <dbReference type="EMBL" id="OGC88571.1"/>
    </source>
</evidence>
<evidence type="ECO:0000259" key="13">
    <source>
        <dbReference type="Pfam" id="PF00275"/>
    </source>
</evidence>
<dbReference type="InterPro" id="IPR005750">
    <property type="entry name" value="UDP_GlcNAc_COvinyl_MurA"/>
</dbReference>
<dbReference type="EMBL" id="MEXB01000007">
    <property type="protein sequence ID" value="OGC88571.1"/>
    <property type="molecule type" value="Genomic_DNA"/>
</dbReference>
<keyword evidence="7 12" id="KW-0573">Peptidoglycan synthesis</keyword>
<keyword evidence="3 12" id="KW-0963">Cytoplasm</keyword>
<evidence type="ECO:0000256" key="1">
    <source>
        <dbReference type="ARBA" id="ARBA00004496"/>
    </source>
</evidence>
<dbReference type="Gene3D" id="3.65.10.10">
    <property type="entry name" value="Enolpyruvate transferase domain"/>
    <property type="match status" value="2"/>
</dbReference>
<dbReference type="SUPFAM" id="SSF55205">
    <property type="entry name" value="EPT/RTPC-like"/>
    <property type="match status" value="1"/>
</dbReference>
<dbReference type="GO" id="GO:0008760">
    <property type="term" value="F:UDP-N-acetylglucosamine 1-carboxyvinyltransferase activity"/>
    <property type="evidence" value="ECO:0007669"/>
    <property type="project" value="UniProtKB-UniRule"/>
</dbReference>
<evidence type="ECO:0000256" key="11">
    <source>
        <dbReference type="ARBA" id="ARBA00047527"/>
    </source>
</evidence>
<dbReference type="Pfam" id="PF00275">
    <property type="entry name" value="EPSP_synthase"/>
    <property type="match status" value="1"/>
</dbReference>
<comment type="subcellular location">
    <subcellularLocation>
        <location evidence="1 12">Cytoplasm</location>
    </subcellularLocation>
</comment>
<gene>
    <name evidence="12" type="primary">murA</name>
    <name evidence="14" type="ORF">A2419_02795</name>
</gene>
<dbReference type="HAMAP" id="MF_00111">
    <property type="entry name" value="MurA"/>
    <property type="match status" value="1"/>
</dbReference>
<feature type="binding site" evidence="12">
    <location>
        <position position="311"/>
    </location>
    <ligand>
        <name>UDP-N-acetyl-alpha-D-glucosamine</name>
        <dbReference type="ChEBI" id="CHEBI:57705"/>
    </ligand>
</feature>
<proteinExistence type="inferred from homology"/>
<evidence type="ECO:0000313" key="15">
    <source>
        <dbReference type="Proteomes" id="UP000176568"/>
    </source>
</evidence>
<feature type="binding site" evidence="12">
    <location>
        <begin position="26"/>
        <end position="27"/>
    </location>
    <ligand>
        <name>phosphoenolpyruvate</name>
        <dbReference type="ChEBI" id="CHEBI:58702"/>
    </ligand>
</feature>
<dbReference type="GO" id="GO:0051301">
    <property type="term" value="P:cell division"/>
    <property type="evidence" value="ECO:0007669"/>
    <property type="project" value="UniProtKB-KW"/>
</dbReference>
<dbReference type="GO" id="GO:0019277">
    <property type="term" value="P:UDP-N-acetylgalactosamine biosynthetic process"/>
    <property type="evidence" value="ECO:0007669"/>
    <property type="project" value="InterPro"/>
</dbReference>
<comment type="caution">
    <text evidence="12">Lacks conserved residue(s) required for the propagation of feature annotation.</text>
</comment>
<dbReference type="UniPathway" id="UPA00219"/>
<dbReference type="Proteomes" id="UP000176568">
    <property type="component" value="Unassembled WGS sequence"/>
</dbReference>
<evidence type="ECO:0000256" key="7">
    <source>
        <dbReference type="ARBA" id="ARBA00022984"/>
    </source>
</evidence>
<comment type="catalytic activity">
    <reaction evidence="11 12">
        <text>phosphoenolpyruvate + UDP-N-acetyl-alpha-D-glucosamine = UDP-N-acetyl-3-O-(1-carboxyvinyl)-alpha-D-glucosamine + phosphate</text>
        <dbReference type="Rhea" id="RHEA:18681"/>
        <dbReference type="ChEBI" id="CHEBI:43474"/>
        <dbReference type="ChEBI" id="CHEBI:57705"/>
        <dbReference type="ChEBI" id="CHEBI:58702"/>
        <dbReference type="ChEBI" id="CHEBI:68483"/>
        <dbReference type="EC" id="2.5.1.7"/>
    </reaction>
</comment>
<dbReference type="InterPro" id="IPR013792">
    <property type="entry name" value="RNA3'P_cycl/enolpyr_Trfase_a/b"/>
</dbReference>
<dbReference type="NCBIfam" id="NF006873">
    <property type="entry name" value="PRK09369.1"/>
    <property type="match status" value="1"/>
</dbReference>
<keyword evidence="8 12" id="KW-0131">Cell cycle</keyword>
<dbReference type="PANTHER" id="PTHR43783:SF1">
    <property type="entry name" value="UDP-N-ACETYLGLUCOSAMINE 1-CARBOXYVINYLTRANSFERASE"/>
    <property type="match status" value="1"/>
</dbReference>